<dbReference type="AlphaFoldDB" id="A0A067TJV2"/>
<dbReference type="PANTHER" id="PTHR33129">
    <property type="entry name" value="PROTEIN KINASE DOMAIN-CONTAINING PROTEIN-RELATED"/>
    <property type="match status" value="1"/>
</dbReference>
<evidence type="ECO:0000313" key="2">
    <source>
        <dbReference type="Proteomes" id="UP000027222"/>
    </source>
</evidence>
<accession>A0A067TJV2</accession>
<evidence type="ECO:0008006" key="3">
    <source>
        <dbReference type="Google" id="ProtNLM"/>
    </source>
</evidence>
<dbReference type="STRING" id="685588.A0A067TJV2"/>
<sequence length="586" mass="66571">MSTLESVVGSEYLADWLPREARPTNSFVHFHQKFWGKPEEEGLGVHEDGDGSKLYEMGAEDFMVVDDSTDESEPEDGDIGSRCYALDVERNYPGTIWVRNEYIRVFEFAESFYSLAVSSRPDAPAPAPCLIVTGQPGIGKSVWQWYALRVCCGKRRPVILYSGGECWLFVDEGVFMRPPDFGPDLYQSVIWTLVGSVDTGPDGLPVCFKGHATRHFIIYTTPLTPSNWAKIDQFMTRKIVMMNPWTKAEIYKAASYFPIPTATIDQRIHEFGFIPRRCFQLQEVDLDDDRRCMVVALDAFTLDDVDGLAFREYLSLDSPWDLLFLLRRKDAGLLSTAVSIEPISSFVECKFFTWMRSQRRRDLVHLFNRFVCRSATQKLAGCVFKAYCHVVFSLMIEFDPLPMARDADELTATKEGSGHEIFYNKKGPQQTLEGLGPNSQTLVIKPRRSVNYCSASAACELDIQEEIYYIPLKANQIGIDSFILHDSILYLFQITVSTKPGIKDALLPFLKSLSGLPPQSNWHVIFVKPPFNVLECPVPKSTELQSLKLFSAEVKVTSGEPEIEWIPRRPRTMVDDVFMHKVSQVR</sequence>
<dbReference type="PANTHER" id="PTHR33129:SF1">
    <property type="entry name" value="ATP-BINDING PROTEIN"/>
    <property type="match status" value="1"/>
</dbReference>
<organism evidence="1 2">
    <name type="scientific">Galerina marginata (strain CBS 339.88)</name>
    <dbReference type="NCBI Taxonomy" id="685588"/>
    <lineage>
        <taxon>Eukaryota</taxon>
        <taxon>Fungi</taxon>
        <taxon>Dikarya</taxon>
        <taxon>Basidiomycota</taxon>
        <taxon>Agaricomycotina</taxon>
        <taxon>Agaricomycetes</taxon>
        <taxon>Agaricomycetidae</taxon>
        <taxon>Agaricales</taxon>
        <taxon>Agaricineae</taxon>
        <taxon>Strophariaceae</taxon>
        <taxon>Galerina</taxon>
    </lineage>
</organism>
<dbReference type="HOGENOM" id="CLU_024806_0_0_1"/>
<reference evidence="2" key="1">
    <citation type="journal article" date="2014" name="Proc. Natl. Acad. Sci. U.S.A.">
        <title>Extensive sampling of basidiomycete genomes demonstrates inadequacy of the white-rot/brown-rot paradigm for wood decay fungi.</title>
        <authorList>
            <person name="Riley R."/>
            <person name="Salamov A.A."/>
            <person name="Brown D.W."/>
            <person name="Nagy L.G."/>
            <person name="Floudas D."/>
            <person name="Held B.W."/>
            <person name="Levasseur A."/>
            <person name="Lombard V."/>
            <person name="Morin E."/>
            <person name="Otillar R."/>
            <person name="Lindquist E.A."/>
            <person name="Sun H."/>
            <person name="LaButti K.M."/>
            <person name="Schmutz J."/>
            <person name="Jabbour D."/>
            <person name="Luo H."/>
            <person name="Baker S.E."/>
            <person name="Pisabarro A.G."/>
            <person name="Walton J.D."/>
            <person name="Blanchette R.A."/>
            <person name="Henrissat B."/>
            <person name="Martin F."/>
            <person name="Cullen D."/>
            <person name="Hibbett D.S."/>
            <person name="Grigoriev I.V."/>
        </authorList>
    </citation>
    <scope>NUCLEOTIDE SEQUENCE [LARGE SCALE GENOMIC DNA]</scope>
    <source>
        <strain evidence="2">CBS 339.88</strain>
    </source>
</reference>
<proteinExistence type="predicted"/>
<name>A0A067TJV2_GALM3</name>
<dbReference type="OrthoDB" id="2340858at2759"/>
<keyword evidence="2" id="KW-1185">Reference proteome</keyword>
<gene>
    <name evidence="1" type="ORF">GALMADRAFT_56773</name>
</gene>
<protein>
    <recommendedName>
        <fullName evidence="3">Crinkler effector protein N-terminal domain-containing protein</fullName>
    </recommendedName>
</protein>
<dbReference type="EMBL" id="KL142369">
    <property type="protein sequence ID" value="KDR82617.1"/>
    <property type="molecule type" value="Genomic_DNA"/>
</dbReference>
<evidence type="ECO:0000313" key="1">
    <source>
        <dbReference type="EMBL" id="KDR82617.1"/>
    </source>
</evidence>
<dbReference type="InterPro" id="IPR052980">
    <property type="entry name" value="Crinkler_effector"/>
</dbReference>
<dbReference type="Proteomes" id="UP000027222">
    <property type="component" value="Unassembled WGS sequence"/>
</dbReference>